<dbReference type="EMBL" id="CP115174">
    <property type="protein sequence ID" value="WBO23696.1"/>
    <property type="molecule type" value="Genomic_DNA"/>
</dbReference>
<evidence type="ECO:0000313" key="2">
    <source>
        <dbReference type="Proteomes" id="UP001210865"/>
    </source>
</evidence>
<protein>
    <submittedName>
        <fullName evidence="1">Uncharacterized protein</fullName>
    </submittedName>
</protein>
<dbReference type="RefSeq" id="WP_270078327.1">
    <property type="nucleotide sequence ID" value="NZ_CP115174.1"/>
</dbReference>
<reference evidence="1 2" key="1">
    <citation type="submission" date="2022-12" db="EMBL/GenBank/DDBJ databases">
        <title>Sphingomonas abieness sp. nov., an endophytic bacterium isolated from Abies koreana.</title>
        <authorList>
            <person name="Jiang L."/>
            <person name="Lee J."/>
        </authorList>
    </citation>
    <scope>NUCLEOTIDE SEQUENCE [LARGE SCALE GENOMIC DNA]</scope>
    <source>
        <strain evidence="2">PAMB 00755</strain>
    </source>
</reference>
<organism evidence="1 2">
    <name type="scientific">Sphingomonas abietis</name>
    <dbReference type="NCBI Taxonomy" id="3012344"/>
    <lineage>
        <taxon>Bacteria</taxon>
        <taxon>Pseudomonadati</taxon>
        <taxon>Pseudomonadota</taxon>
        <taxon>Alphaproteobacteria</taxon>
        <taxon>Sphingomonadales</taxon>
        <taxon>Sphingomonadaceae</taxon>
        <taxon>Sphingomonas</taxon>
    </lineage>
</organism>
<accession>A0ABY7NQ78</accession>
<gene>
    <name evidence="1" type="ORF">PBT88_06130</name>
</gene>
<proteinExistence type="predicted"/>
<dbReference type="Proteomes" id="UP001210865">
    <property type="component" value="Chromosome"/>
</dbReference>
<evidence type="ECO:0000313" key="1">
    <source>
        <dbReference type="EMBL" id="WBO23696.1"/>
    </source>
</evidence>
<keyword evidence="2" id="KW-1185">Reference proteome</keyword>
<sequence length="124" mass="13208">MERNIAAAMADDPMSRTPLPASIRAAHACLAAHIVWSRSTFGLAECRMIVSFQHPASAGRSAPSFAGILKQVQDDDRFGRGSWPDPANVVSNSAEDGSSAVVAANETICRRECRRLRLGPAGSE</sequence>
<name>A0ABY7NQ78_9SPHN</name>